<dbReference type="RefSeq" id="WP_138236060.1">
    <property type="nucleotide sequence ID" value="NZ_CP185860.1"/>
</dbReference>
<evidence type="ECO:0000256" key="1">
    <source>
        <dbReference type="ARBA" id="ARBA00004651"/>
    </source>
</evidence>
<feature type="domain" description="ABC3 transporter permease C-terminal" evidence="8">
    <location>
        <begin position="284"/>
        <end position="394"/>
    </location>
</feature>
<comment type="caution">
    <text evidence="10">The sequence shown here is derived from an EMBL/GenBank/DDBJ whole genome shotgun (WGS) entry which is preliminary data.</text>
</comment>
<reference evidence="10 11" key="1">
    <citation type="submission" date="2019-05" db="EMBL/GenBank/DDBJ databases">
        <title>Microbulbifer harenosus sp. nov., an alginate-degrading bacterium isolated from coastal sand.</title>
        <authorList>
            <person name="Huang H."/>
            <person name="Mo K."/>
            <person name="Bao S."/>
        </authorList>
    </citation>
    <scope>NUCLEOTIDE SEQUENCE [LARGE SCALE GENOMIC DNA]</scope>
    <source>
        <strain evidence="10 11">HB161719</strain>
    </source>
</reference>
<dbReference type="Proteomes" id="UP000306791">
    <property type="component" value="Unassembled WGS sequence"/>
</dbReference>
<evidence type="ECO:0000256" key="7">
    <source>
        <dbReference type="SAM" id="Phobius"/>
    </source>
</evidence>
<name>A0ABY2UGD9_9GAMM</name>
<evidence type="ECO:0000256" key="2">
    <source>
        <dbReference type="ARBA" id="ARBA00022475"/>
    </source>
</evidence>
<protein>
    <submittedName>
        <fullName evidence="10">FtsX-like permease family protein</fullName>
    </submittedName>
</protein>
<keyword evidence="2" id="KW-1003">Cell membrane</keyword>
<comment type="subcellular location">
    <subcellularLocation>
        <location evidence="1">Cell membrane</location>
        <topology evidence="1">Multi-pass membrane protein</topology>
    </subcellularLocation>
</comment>
<dbReference type="InterPro" id="IPR025857">
    <property type="entry name" value="MacB_PCD"/>
</dbReference>
<dbReference type="InterPro" id="IPR003838">
    <property type="entry name" value="ABC3_permease_C"/>
</dbReference>
<evidence type="ECO:0000313" key="10">
    <source>
        <dbReference type="EMBL" id="TLM76742.1"/>
    </source>
</evidence>
<dbReference type="Pfam" id="PF12704">
    <property type="entry name" value="MacB_PCD"/>
    <property type="match status" value="1"/>
</dbReference>
<dbReference type="Pfam" id="PF02687">
    <property type="entry name" value="FtsX"/>
    <property type="match status" value="1"/>
</dbReference>
<evidence type="ECO:0000256" key="6">
    <source>
        <dbReference type="ARBA" id="ARBA00038076"/>
    </source>
</evidence>
<keyword evidence="5 7" id="KW-0472">Membrane</keyword>
<comment type="similarity">
    <text evidence="6">Belongs to the ABC-4 integral membrane protein family.</text>
</comment>
<organism evidence="10 11">
    <name type="scientific">Microbulbifer harenosus</name>
    <dbReference type="NCBI Taxonomy" id="2576840"/>
    <lineage>
        <taxon>Bacteria</taxon>
        <taxon>Pseudomonadati</taxon>
        <taxon>Pseudomonadota</taxon>
        <taxon>Gammaproteobacteria</taxon>
        <taxon>Cellvibrionales</taxon>
        <taxon>Microbulbiferaceae</taxon>
        <taxon>Microbulbifer</taxon>
    </lineage>
</organism>
<feature type="transmembrane region" description="Helical" evidence="7">
    <location>
        <begin position="361"/>
        <end position="387"/>
    </location>
</feature>
<proteinExistence type="inferred from homology"/>
<sequence>MLELRPILSALWRHKISALLIALQLGLTLAIVSNASVVIQEREERIARPTGIAEADIVTAHFMPIPKDYDLLEAFRLDMDMIRQLPGVAAATISRAPLAGSGSSGGFHTKPHQEVGSTGAAFFSGDEHFIDALGMKLVAGRNFTPSEIRIMESSSSERPTITIITQQLADTLFPEGNALGKSLYFGGDDNPMEIVGIVERNLGPWPNSSVAGNTVFFPAIMETQWYDYIVRAEPGQRDAVLKLLEEKMAERDAERVIEVKTLTEQKTRYYAGDNTMIKVLTGVVSLLTFIVALGIVGLTVFWITQRQKQIGVRRALGATRTAISRYFLLENLMIAATGVALGTAAAQIFNQFLASEFGQPALPLSTTLVCAFILLAVSLTSALVPALRAANISPAMATRSV</sequence>
<feature type="transmembrane region" description="Helical" evidence="7">
    <location>
        <begin position="326"/>
        <end position="349"/>
    </location>
</feature>
<keyword evidence="3 7" id="KW-0812">Transmembrane</keyword>
<evidence type="ECO:0000259" key="8">
    <source>
        <dbReference type="Pfam" id="PF02687"/>
    </source>
</evidence>
<evidence type="ECO:0000313" key="11">
    <source>
        <dbReference type="Proteomes" id="UP000306791"/>
    </source>
</evidence>
<dbReference type="InterPro" id="IPR050250">
    <property type="entry name" value="Macrolide_Exporter_MacB"/>
</dbReference>
<accession>A0ABY2UGD9</accession>
<feature type="transmembrane region" description="Helical" evidence="7">
    <location>
        <begin position="283"/>
        <end position="305"/>
    </location>
</feature>
<evidence type="ECO:0000256" key="5">
    <source>
        <dbReference type="ARBA" id="ARBA00023136"/>
    </source>
</evidence>
<dbReference type="EMBL" id="VANI01000012">
    <property type="protein sequence ID" value="TLM76742.1"/>
    <property type="molecule type" value="Genomic_DNA"/>
</dbReference>
<evidence type="ECO:0000256" key="4">
    <source>
        <dbReference type="ARBA" id="ARBA00022989"/>
    </source>
</evidence>
<keyword evidence="11" id="KW-1185">Reference proteome</keyword>
<evidence type="ECO:0000256" key="3">
    <source>
        <dbReference type="ARBA" id="ARBA00022692"/>
    </source>
</evidence>
<feature type="domain" description="MacB-like periplasmic core" evidence="9">
    <location>
        <begin position="74"/>
        <end position="242"/>
    </location>
</feature>
<dbReference type="PANTHER" id="PTHR30572">
    <property type="entry name" value="MEMBRANE COMPONENT OF TRANSPORTER-RELATED"/>
    <property type="match status" value="1"/>
</dbReference>
<keyword evidence="4 7" id="KW-1133">Transmembrane helix</keyword>
<dbReference type="PANTHER" id="PTHR30572:SF4">
    <property type="entry name" value="ABC TRANSPORTER PERMEASE YTRF"/>
    <property type="match status" value="1"/>
</dbReference>
<gene>
    <name evidence="10" type="ORF">FDY93_12325</name>
</gene>
<evidence type="ECO:0000259" key="9">
    <source>
        <dbReference type="Pfam" id="PF12704"/>
    </source>
</evidence>